<dbReference type="AlphaFoldDB" id="A0A2U3DBZ5"/>
<dbReference type="RefSeq" id="WP_181362817.1">
    <property type="nucleotide sequence ID" value="NZ_MPDK01000002.1"/>
</dbReference>
<evidence type="ECO:0000313" key="2">
    <source>
        <dbReference type="Proteomes" id="UP000245380"/>
    </source>
</evidence>
<accession>A0A2U3DBZ5</accession>
<dbReference type="Pfam" id="PF11079">
    <property type="entry name" value="YqhG"/>
    <property type="match status" value="1"/>
</dbReference>
<comment type="caution">
    <text evidence="1">The sequence shown here is derived from an EMBL/GenBank/DDBJ whole genome shotgun (WGS) entry which is preliminary data.</text>
</comment>
<dbReference type="Proteomes" id="UP000245380">
    <property type="component" value="Unassembled WGS sequence"/>
</dbReference>
<proteinExistence type="predicted"/>
<gene>
    <name evidence="1" type="ORF">BM613_01550</name>
</gene>
<dbReference type="InterPro" id="IPR024562">
    <property type="entry name" value="YqhG"/>
</dbReference>
<organism evidence="1 2">
    <name type="scientific">Sulfoacidibacillus thermotolerans</name>
    <name type="common">Acidibacillus sulfuroxidans</name>
    <dbReference type="NCBI Taxonomy" id="1765684"/>
    <lineage>
        <taxon>Bacteria</taxon>
        <taxon>Bacillati</taxon>
        <taxon>Bacillota</taxon>
        <taxon>Bacilli</taxon>
        <taxon>Bacillales</taxon>
        <taxon>Alicyclobacillaceae</taxon>
        <taxon>Sulfoacidibacillus</taxon>
    </lineage>
</organism>
<reference evidence="1 2" key="1">
    <citation type="submission" date="2016-11" db="EMBL/GenBank/DDBJ databases">
        <title>Comparative genomics of Acidibacillus ferroxidans species.</title>
        <authorList>
            <person name="Oliveira G."/>
            <person name="Nunes G."/>
            <person name="Oliveira R."/>
            <person name="Araujo F."/>
            <person name="Salim A."/>
            <person name="Scholte L."/>
            <person name="Morais D."/>
            <person name="Nancucheo I."/>
            <person name="Johnson D.B."/>
            <person name="Grail B."/>
            <person name="Bittencourt J."/>
            <person name="Valadares R."/>
        </authorList>
    </citation>
    <scope>NUCLEOTIDE SEQUENCE [LARGE SCALE GENOMIC DNA]</scope>
    <source>
        <strain evidence="1 2">Y002</strain>
    </source>
</reference>
<protein>
    <submittedName>
        <fullName evidence="1">Uncharacterized protein</fullName>
    </submittedName>
</protein>
<sequence>MPFQSDLYMYCKRYFETVGATFLPAQEGALCVEIPRDVDKELTDRPFYWMWVEAMNENPPCTILYLTFSPELEPIDAPERAKPELITPGCYRMMRIYASAKTRGTFASTYESEGKLSPYAIFIVKISLISDRRQDFLESYAIDLTNLQVYGNVMEHLTKRKLQDERPLHAQIFPVPIDMDQIFTLLLQCVRLDVEERDHTWAKDAKKRLENELSKLDHYYLSILSSKEKVHAQQSPKELDRPFEKTLIENAQTNFESTTNSWSIEAERELRKAELIWRMEPKIEVRPQQIALAYLASAPV</sequence>
<keyword evidence="2" id="KW-1185">Reference proteome</keyword>
<evidence type="ECO:0000313" key="1">
    <source>
        <dbReference type="EMBL" id="PWI58803.1"/>
    </source>
</evidence>
<dbReference type="EMBL" id="MPDK01000002">
    <property type="protein sequence ID" value="PWI58803.1"/>
    <property type="molecule type" value="Genomic_DNA"/>
</dbReference>
<name>A0A2U3DBZ5_SULT2</name>